<keyword evidence="5" id="KW-1278">Translocase</keyword>
<dbReference type="NCBIfam" id="NF004440">
    <property type="entry name" value="PRK05777.1-3"/>
    <property type="match status" value="1"/>
</dbReference>
<dbReference type="GO" id="GO:0005886">
    <property type="term" value="C:plasma membrane"/>
    <property type="evidence" value="ECO:0007669"/>
    <property type="project" value="UniProtKB-SubCell"/>
</dbReference>
<dbReference type="FunCoup" id="A0A371RFJ7">
    <property type="interactions" value="135"/>
</dbReference>
<feature type="transmembrane region" description="Helical" evidence="5">
    <location>
        <begin position="37"/>
        <end position="54"/>
    </location>
</feature>
<feature type="transmembrane region" description="Helical" evidence="5">
    <location>
        <begin position="200"/>
        <end position="225"/>
    </location>
</feature>
<organism evidence="8 9">
    <name type="scientific">Parvularcula marina</name>
    <dbReference type="NCBI Taxonomy" id="2292771"/>
    <lineage>
        <taxon>Bacteria</taxon>
        <taxon>Pseudomonadati</taxon>
        <taxon>Pseudomonadota</taxon>
        <taxon>Alphaproteobacteria</taxon>
        <taxon>Parvularculales</taxon>
        <taxon>Parvularculaceae</taxon>
        <taxon>Parvularcula</taxon>
    </lineage>
</organism>
<comment type="similarity">
    <text evidence="5">Belongs to the complex I subunit 2 family.</text>
</comment>
<keyword evidence="3 5" id="KW-1133">Transmembrane helix</keyword>
<dbReference type="GO" id="GO:0048038">
    <property type="term" value="F:quinone binding"/>
    <property type="evidence" value="ECO:0007669"/>
    <property type="project" value="UniProtKB-KW"/>
</dbReference>
<proteinExistence type="inferred from homology"/>
<evidence type="ECO:0000256" key="6">
    <source>
        <dbReference type="RuleBase" id="RU000320"/>
    </source>
</evidence>
<evidence type="ECO:0000256" key="4">
    <source>
        <dbReference type="ARBA" id="ARBA00023136"/>
    </source>
</evidence>
<dbReference type="Pfam" id="PF00361">
    <property type="entry name" value="Proton_antipo_M"/>
    <property type="match status" value="1"/>
</dbReference>
<evidence type="ECO:0000256" key="1">
    <source>
        <dbReference type="ARBA" id="ARBA00004127"/>
    </source>
</evidence>
<comment type="caution">
    <text evidence="8">The sequence shown here is derived from an EMBL/GenBank/DDBJ whole genome shotgun (WGS) entry which is preliminary data.</text>
</comment>
<keyword evidence="5" id="KW-1003">Cell membrane</keyword>
<dbReference type="GO" id="GO:0012505">
    <property type="term" value="C:endomembrane system"/>
    <property type="evidence" value="ECO:0007669"/>
    <property type="project" value="UniProtKB-SubCell"/>
</dbReference>
<keyword evidence="2 5" id="KW-0812">Transmembrane</keyword>
<dbReference type="PANTHER" id="PTHR22773">
    <property type="entry name" value="NADH DEHYDROGENASE"/>
    <property type="match status" value="1"/>
</dbReference>
<dbReference type="InParanoid" id="A0A371RFJ7"/>
<keyword evidence="5" id="KW-0874">Quinone</keyword>
<dbReference type="InterPro" id="IPR001750">
    <property type="entry name" value="ND/Mrp_TM"/>
</dbReference>
<keyword evidence="8" id="KW-0560">Oxidoreductase</keyword>
<evidence type="ECO:0000256" key="5">
    <source>
        <dbReference type="HAMAP-Rule" id="MF_00445"/>
    </source>
</evidence>
<feature type="domain" description="NADH:quinone oxidoreductase/Mrp antiporter transmembrane" evidence="7">
    <location>
        <begin position="122"/>
        <end position="416"/>
    </location>
</feature>
<dbReference type="RefSeq" id="WP_116390856.1">
    <property type="nucleotide sequence ID" value="NZ_QUQO01000001.1"/>
</dbReference>
<feature type="transmembrane region" description="Helical" evidence="5">
    <location>
        <begin position="6"/>
        <end position="25"/>
    </location>
</feature>
<dbReference type="InterPro" id="IPR010096">
    <property type="entry name" value="NADH-Q_OxRdtase_suN/2"/>
</dbReference>
<feature type="transmembrane region" description="Helical" evidence="5">
    <location>
        <begin position="323"/>
        <end position="344"/>
    </location>
</feature>
<dbReference type="EC" id="7.1.1.-" evidence="5"/>
<dbReference type="GO" id="GO:0008137">
    <property type="term" value="F:NADH dehydrogenase (ubiquinone) activity"/>
    <property type="evidence" value="ECO:0007669"/>
    <property type="project" value="InterPro"/>
</dbReference>
<keyword evidence="5" id="KW-0830">Ubiquinone</keyword>
<comment type="subcellular location">
    <subcellularLocation>
        <location evidence="5">Cell membrane</location>
        <topology evidence="5">Multi-pass membrane protein</topology>
    </subcellularLocation>
    <subcellularLocation>
        <location evidence="1">Endomembrane system</location>
        <topology evidence="1">Multi-pass membrane protein</topology>
    </subcellularLocation>
    <subcellularLocation>
        <location evidence="6">Membrane</location>
        <topology evidence="6">Multi-pass membrane protein</topology>
    </subcellularLocation>
</comment>
<dbReference type="Proteomes" id="UP000264589">
    <property type="component" value="Unassembled WGS sequence"/>
</dbReference>
<keyword evidence="4 5" id="KW-0472">Membrane</keyword>
<evidence type="ECO:0000313" key="8">
    <source>
        <dbReference type="EMBL" id="RFB04228.1"/>
    </source>
</evidence>
<gene>
    <name evidence="5 8" type="primary">nuoN</name>
    <name evidence="8" type="ORF">DX908_02365</name>
</gene>
<comment type="subunit">
    <text evidence="5">NDH-1 is composed of 14 different subunits. Subunits NuoA, H, J, K, L, M, N constitute the membrane sector of the complex.</text>
</comment>
<feature type="transmembrane region" description="Helical" evidence="5">
    <location>
        <begin position="365"/>
        <end position="388"/>
    </location>
</feature>
<comment type="function">
    <text evidence="5">NDH-1 shuttles electrons from NADH, via FMN and iron-sulfur (Fe-S) centers, to quinones in the respiratory chain. The immediate electron acceptor for the enzyme in this species is believed to be ubiquinone. Couples the redox reaction to proton translocation (for every two electrons transferred, four hydrogen ions are translocated across the cytoplasmic membrane), and thus conserves the redox energy in a proton gradient.</text>
</comment>
<dbReference type="EMBL" id="QUQO01000001">
    <property type="protein sequence ID" value="RFB04228.1"/>
    <property type="molecule type" value="Genomic_DNA"/>
</dbReference>
<dbReference type="AlphaFoldDB" id="A0A371RFJ7"/>
<keyword evidence="9" id="KW-1185">Reference proteome</keyword>
<dbReference type="GO" id="GO:0050136">
    <property type="term" value="F:NADH dehydrogenase (quinone) (non-electrogenic) activity"/>
    <property type="evidence" value="ECO:0007669"/>
    <property type="project" value="UniProtKB-UniRule"/>
</dbReference>
<evidence type="ECO:0000259" key="7">
    <source>
        <dbReference type="Pfam" id="PF00361"/>
    </source>
</evidence>
<feature type="transmembrane region" description="Helical" evidence="5">
    <location>
        <begin position="237"/>
        <end position="258"/>
    </location>
</feature>
<evidence type="ECO:0000256" key="3">
    <source>
        <dbReference type="ARBA" id="ARBA00022989"/>
    </source>
</evidence>
<dbReference type="OrthoDB" id="9811718at2"/>
<evidence type="ECO:0000313" key="9">
    <source>
        <dbReference type="Proteomes" id="UP000264589"/>
    </source>
</evidence>
<feature type="transmembrane region" description="Helical" evidence="5">
    <location>
        <begin position="157"/>
        <end position="180"/>
    </location>
</feature>
<dbReference type="GO" id="GO:0042773">
    <property type="term" value="P:ATP synthesis coupled electron transport"/>
    <property type="evidence" value="ECO:0007669"/>
    <property type="project" value="InterPro"/>
</dbReference>
<protein>
    <recommendedName>
        <fullName evidence="5">NADH-quinone oxidoreductase subunit N</fullName>
        <ecNumber evidence="5">7.1.1.-</ecNumber>
    </recommendedName>
    <alternativeName>
        <fullName evidence="5">NADH dehydrogenase I subunit N</fullName>
    </alternativeName>
    <alternativeName>
        <fullName evidence="5">NDH-1 subunit N</fullName>
    </alternativeName>
</protein>
<keyword evidence="5" id="KW-0813">Transport</keyword>
<keyword evidence="5" id="KW-0520">NAD</keyword>
<accession>A0A371RFJ7</accession>
<dbReference type="HAMAP" id="MF_00445">
    <property type="entry name" value="NDH1_NuoN_1"/>
    <property type="match status" value="1"/>
</dbReference>
<feature type="transmembrane region" description="Helical" evidence="5">
    <location>
        <begin position="400"/>
        <end position="421"/>
    </location>
</feature>
<feature type="transmembrane region" description="Helical" evidence="5">
    <location>
        <begin position="442"/>
        <end position="463"/>
    </location>
</feature>
<feature type="transmembrane region" description="Helical" evidence="5">
    <location>
        <begin position="270"/>
        <end position="289"/>
    </location>
</feature>
<feature type="transmembrane region" description="Helical" evidence="5">
    <location>
        <begin position="126"/>
        <end position="145"/>
    </location>
</feature>
<comment type="catalytic activity">
    <reaction evidence="5">
        <text>a quinone + NADH + 5 H(+)(in) = a quinol + NAD(+) + 4 H(+)(out)</text>
        <dbReference type="Rhea" id="RHEA:57888"/>
        <dbReference type="ChEBI" id="CHEBI:15378"/>
        <dbReference type="ChEBI" id="CHEBI:24646"/>
        <dbReference type="ChEBI" id="CHEBI:57540"/>
        <dbReference type="ChEBI" id="CHEBI:57945"/>
        <dbReference type="ChEBI" id="CHEBI:132124"/>
    </reaction>
</comment>
<name>A0A371RFJ7_9PROT</name>
<feature type="transmembrane region" description="Helical" evidence="5">
    <location>
        <begin position="296"/>
        <end position="317"/>
    </location>
</feature>
<feature type="transmembrane region" description="Helical" evidence="5">
    <location>
        <begin position="102"/>
        <end position="120"/>
    </location>
</feature>
<evidence type="ECO:0000256" key="2">
    <source>
        <dbReference type="ARBA" id="ARBA00022692"/>
    </source>
</evidence>
<sequence length="478" mass="50856">MDRQDLLALGPELFLAIVSMVLLIVGVSFKGSRLREMTLAACAALAGALLIALNGMPPEGAAFGGSFVTDAFSVVGRIFIYSAGIVSLLMSVLFLDKEKLGRFEYPILVLLATIGMGLMVSAQDLIAVYMGIELQSLSLYILAAFNRGSRRSTEAGLKYFVLGALSSGLLLYGMSLIYGFTGALQFGEIARHALDSDHQVAISFGLVFMLAGLAFKVSGAPFHMWTPDVYEGAPTPVTAYFAAAPKVAGMFLFVRVMLEAFPTILDQWQPVVWLIAALSMIVGSLSALMQTNIKRLMAYSSIGHVGYALIGLAAGTQAGAQGVVVYLGIYLVMTLGTFACILSMRRPEGMAENISDLSGLMQTRPGLGLAFTALFLSLAGIPPFLGFFAKFAVFSAGVDAGLYILTIVGVVTSVISTFYYLSVIRTIWFNDPAPQFVSNRGMAVTMTASGAALLITVGLLFLIRPLYDWAALAAASLF</sequence>
<reference evidence="8 9" key="1">
    <citation type="submission" date="2018-08" db="EMBL/GenBank/DDBJ databases">
        <title>Parvularcula sp. SM1705, isolated from surface water of the South Sea China.</title>
        <authorList>
            <person name="Sun L."/>
        </authorList>
    </citation>
    <scope>NUCLEOTIDE SEQUENCE [LARGE SCALE GENOMIC DNA]</scope>
    <source>
        <strain evidence="8 9">SM1705</strain>
    </source>
</reference>
<feature type="transmembrane region" description="Helical" evidence="5">
    <location>
        <begin position="74"/>
        <end position="95"/>
    </location>
</feature>
<dbReference type="NCBIfam" id="TIGR01770">
    <property type="entry name" value="NDH_I_N"/>
    <property type="match status" value="1"/>
</dbReference>